<dbReference type="Pfam" id="PF11798">
    <property type="entry name" value="IMS_HHH"/>
    <property type="match status" value="1"/>
</dbReference>
<organism evidence="2 3">
    <name type="scientific">Pseudomonas asuensis</name>
    <dbReference type="NCBI Taxonomy" id="1825787"/>
    <lineage>
        <taxon>Bacteria</taxon>
        <taxon>Pseudomonadati</taxon>
        <taxon>Pseudomonadota</taxon>
        <taxon>Gammaproteobacteria</taxon>
        <taxon>Pseudomonadales</taxon>
        <taxon>Pseudomonadaceae</taxon>
        <taxon>Pseudomonas</taxon>
    </lineage>
</organism>
<dbReference type="Proteomes" id="UP000616499">
    <property type="component" value="Unassembled WGS sequence"/>
</dbReference>
<gene>
    <name evidence="2" type="ORF">GCM10009425_48220</name>
</gene>
<keyword evidence="3" id="KW-1185">Reference proteome</keyword>
<dbReference type="InterPro" id="IPR001126">
    <property type="entry name" value="UmuC"/>
</dbReference>
<comment type="caution">
    <text evidence="2">The sequence shown here is derived from an EMBL/GenBank/DDBJ whole genome shotgun (WGS) entry which is preliminary data.</text>
</comment>
<dbReference type="SUPFAM" id="SSF56672">
    <property type="entry name" value="DNA/RNA polymerases"/>
    <property type="match status" value="1"/>
</dbReference>
<dbReference type="InterPro" id="IPR043502">
    <property type="entry name" value="DNA/RNA_pol_sf"/>
</dbReference>
<accession>A0ABQ2H5U4</accession>
<protein>
    <recommendedName>
        <fullName evidence="1">UmuC domain-containing protein</fullName>
    </recommendedName>
</protein>
<feature type="domain" description="UmuC" evidence="1">
    <location>
        <begin position="1"/>
        <end position="62"/>
    </location>
</feature>
<evidence type="ECO:0000313" key="3">
    <source>
        <dbReference type="Proteomes" id="UP000616499"/>
    </source>
</evidence>
<evidence type="ECO:0000313" key="2">
    <source>
        <dbReference type="EMBL" id="GGM32031.1"/>
    </source>
</evidence>
<name>A0ABQ2H5U4_9PSED</name>
<proteinExistence type="predicted"/>
<reference evidence="3" key="1">
    <citation type="journal article" date="2019" name="Int. J. Syst. Evol. Microbiol.">
        <title>The Global Catalogue of Microorganisms (GCM) 10K type strain sequencing project: providing services to taxonomists for standard genome sequencing and annotation.</title>
        <authorList>
            <consortium name="The Broad Institute Genomics Platform"/>
            <consortium name="The Broad Institute Genome Sequencing Center for Infectious Disease"/>
            <person name="Wu L."/>
            <person name="Ma J."/>
        </authorList>
    </citation>
    <scope>NUCLEOTIDE SEQUENCE [LARGE SCALE GENOMIC DNA]</scope>
    <source>
        <strain evidence="3">JCM 13501</strain>
    </source>
</reference>
<dbReference type="EMBL" id="BMNW01000030">
    <property type="protein sequence ID" value="GGM32031.1"/>
    <property type="molecule type" value="Genomic_DNA"/>
</dbReference>
<sequence length="77" mass="8549">MYKCTGIPIGVGISTTKTLAKLANHAAKRWYKSTGGVLDLRDPDRRNQALQHIDVGDVWGVGRRLEEKLKLLGSEMN</sequence>
<dbReference type="PROSITE" id="PS50173">
    <property type="entry name" value="UMUC"/>
    <property type="match status" value="1"/>
</dbReference>
<evidence type="ECO:0000259" key="1">
    <source>
        <dbReference type="PROSITE" id="PS50173"/>
    </source>
</evidence>
<dbReference type="InterPro" id="IPR024728">
    <property type="entry name" value="PolY_HhH_motif"/>
</dbReference>